<evidence type="ECO:0000256" key="4">
    <source>
        <dbReference type="ARBA" id="ARBA00022729"/>
    </source>
</evidence>
<dbReference type="CDD" id="cd00055">
    <property type="entry name" value="EGF_Lam"/>
    <property type="match status" value="9"/>
</dbReference>
<keyword evidence="5" id="KW-0677">Repeat</keyword>
<dbReference type="PANTHER" id="PTHR10574:SF406">
    <property type="entry name" value="LAMININ SUBUNIT ALPHA 5"/>
    <property type="match status" value="1"/>
</dbReference>
<dbReference type="SMART" id="SM00136">
    <property type="entry name" value="LamNT"/>
    <property type="match status" value="1"/>
</dbReference>
<dbReference type="Pfam" id="PF00055">
    <property type="entry name" value="Laminin_N"/>
    <property type="match status" value="1"/>
</dbReference>
<dbReference type="FunFam" id="2.10.25.10:FF:000135">
    <property type="entry name" value="Laminin subunit beta 4"/>
    <property type="match status" value="1"/>
</dbReference>
<sequence>MVIYKRFDDQSDWTPWAYFSSNCYTYFGIPYQPVPTFSRPDEVICQEEYSTLQPLYGGELVFSVINGRPNYERFFEDAELQRWSTASQIRVELKKMHTFGDERGAEKDTLLTYYFAIDKFTVGGRCLCNGHGNECRPSTGPGQPDRLVCVCAPSHHTAGDNCEQCAPDHRDVPWQPATPENPNPCRPCKCNGNSQLCEFDLDLYDQTGSGSRCIGCGNNTEGINCERCKTGYFPDPVYPTVCQPCSCDPVGTVDSQEDCATTGQCRCKPGVGGPRCDRCLEDHYGFSAGGCLPCNCSTVGGLDNRAVCDAQTGQCLCKQNVGGKQCEKCKLGHYGLMSNDPLGCKPCACSSHSSECELDVTKVAEAAGKPGEIVDLATLVDPAKVIINCPPDYHPCFACLQKDRQSVRIECNGTSEGHLPCLCVKDLNQCQYCASGWSEPQKDPRYEVCKCPPQYTGTSCESCAFGYRRDPPDGLPTDRCVACTCNNHSTVCHPETGQCECQDNTGGLFCDRCADGYYGNAFAPVGSADACKPCPCPSGTKCEQVHWPDQTIKVVCTDCPDNRAGVRCERCAENYYGDPSKGIPCKPCDCSGNVDPREFGNCDGITGECLKCIFGTTGKHCEKCLPGYRRNFKPATETGEALVPARGCSPCHCNPVGTLASYGQSGIGVCNPETGQCPCKPGVGGLRCDKCYPGFYGFRTGEGCKPCDCDSIGAIGEACDDHTGSCSCRPYVTGRQCDQCLPGYFNLTSTHGCMACNCHPYGAEDRQCDKTGQCKCKPFAVGKKCDQCQENHYNLEVGCLPCPACYNLVQARVSKLWGMLESVFGPLRPDSKPGVQISPDDKDLYAEMKKLNETIVSLYRDVLQIGGSIIIIIMDSMTSVLNTDASLPYNHDLFESLIVKKKNKDGRGRDVVLPYYNQSELLLIKFRSSEQSLIDITRLSPLLLGILLYITPFVSAVICLGKIYPSDNSGTPHSSFNVFWSSKQPALTYTSQYDYYERLRCQQVCTPDKCTCIGPKGMVGSPGPPGPPGEPGPVGDPGLVGFQGTKGEKGYSGQLGRQGFKGERPIKFLCIKIYRKHLYGLPSHESRTALSSSRKTILNTLRCSQLPPNDDYHMRPTIFHVSPTLVHSGYPGLMGEKGEKGDIGCYGDPGENGIPGPPGSFGFKGLPGPMGRQGPKGQPGQVIYFTPVRNPYEPFRRLPCELDSTANCLPNLFYRVCTDHLDQLGKQAIWEKKDQGVTPDRSDPLLRASKASKAEWVRRVVQDRQSRLKVRKAIKVNPVHVVQTATRVFWMLIHSKDHQACQVLWDHQENEGLLALLESPDCRVWMDLRDLGEKKAYLDVMATEAHRVMLETPDCLVHREPEVLMGNLVVQGFLERKGTKVFPELMDFLVSVAPKENLGANASALGQKEDKEKKVFRVLWVHLDFPVQWELSESREKKDFQVQSVSPVCLVAIARKDSLAYLAPKEKQVSQDLQVQLEGLVLKENLDHEVHLETLLSKFYPGLQDIQVLPVHLGAREPRVIWVSLVRRAFEELEYVVQPAKGDYQVTQGRMEGLEFLDYLDFLDQKDGVTSHVWPVLMVNLADVVNPEFKEIQGFLDPLDSLERMVTLDGLATPVAMGKPGFDGSFGEKGDRGEKGLVRIVQEKIIPGERGEDGRPGEKGESGDRGIPGSFGYIGDPGPPGRRGFPGPHGPVGAPGEDGSPGFRGDPGVDGRSVDGMPGEPGAPGYPGLKGRQGIPGAKGYCDRVRPQITKGYQGEPGFRGDPGPAGEPGSRGERGIKGGSGFPGLRGTDGENGTAGMPGMKGSPGYPGSAGPPGYPGSVGMPGPPGPPGDMGRPGESGYIGQKGLPGDIGEPGLMAQLLRGEPGFRGLPGSMGIPGISGIPGLKGFPGRAGLPGMNGTMGPKGFQGPKGVKGVRGQPSFAILPGEPGRKGQKGLPGTWGLKGEPGRPGECYRPGVPGDIGPKGLPGYPGPIGEEGLPGDRGEPGIDGQAFAPGPKGDRGEDGYPGSIGRTGIKGEPGRPGPAGAKGIPGPMGPPGQPGWP</sequence>
<dbReference type="InterPro" id="IPR000742">
    <property type="entry name" value="EGF"/>
</dbReference>
<feature type="compositionally biased region" description="Basic and acidic residues" evidence="11">
    <location>
        <begin position="1646"/>
        <end position="1664"/>
    </location>
</feature>
<feature type="domain" description="Laminin EGF-like" evidence="12">
    <location>
        <begin position="762"/>
        <end position="801"/>
    </location>
</feature>
<evidence type="ECO:0000256" key="2">
    <source>
        <dbReference type="ARBA" id="ARBA00022525"/>
    </source>
</evidence>
<comment type="subcellular location">
    <subcellularLocation>
        <location evidence="1">Secreted</location>
        <location evidence="1">Extracellular space</location>
        <location evidence="1">Extracellular matrix</location>
    </subcellularLocation>
</comment>
<accession>G7YUU2</accession>
<feature type="disulfide bond" evidence="10">
    <location>
        <begin position="216"/>
        <end position="225"/>
    </location>
</feature>
<keyword evidence="4" id="KW-0732">Signal</keyword>
<reference key="2">
    <citation type="submission" date="2011-10" db="EMBL/GenBank/DDBJ databases">
        <title>The genome and transcriptome sequence of Clonorchis sinensis provide insights into the carcinogenic liver fluke.</title>
        <authorList>
            <person name="Wang X."/>
            <person name="Huang Y."/>
            <person name="Chen W."/>
            <person name="Liu H."/>
            <person name="Guo L."/>
            <person name="Chen Y."/>
            <person name="Luo F."/>
            <person name="Zhou W."/>
            <person name="Sun J."/>
            <person name="Mao Q."/>
            <person name="Liang P."/>
            <person name="Zhou C."/>
            <person name="Tian Y."/>
            <person name="Men J."/>
            <person name="Lv X."/>
            <person name="Huang L."/>
            <person name="Zhou J."/>
            <person name="Hu Y."/>
            <person name="Li R."/>
            <person name="Zhang F."/>
            <person name="Lei H."/>
            <person name="Li X."/>
            <person name="Hu X."/>
            <person name="Liang C."/>
            <person name="Xu J."/>
            <person name="Wu Z."/>
            <person name="Yu X."/>
        </authorList>
    </citation>
    <scope>NUCLEOTIDE SEQUENCE</scope>
    <source>
        <strain>Henan</strain>
    </source>
</reference>
<evidence type="ECO:0000313" key="15">
    <source>
        <dbReference type="Proteomes" id="UP000008909"/>
    </source>
</evidence>
<feature type="domain" description="Laminin EGF-like" evidence="12">
    <location>
        <begin position="294"/>
        <end position="346"/>
    </location>
</feature>
<dbReference type="InterPro" id="IPR008211">
    <property type="entry name" value="Laminin_N"/>
</dbReference>
<dbReference type="GO" id="GO:0009887">
    <property type="term" value="P:animal organ morphogenesis"/>
    <property type="evidence" value="ECO:0007669"/>
    <property type="project" value="TreeGrafter"/>
</dbReference>
<feature type="non-terminal residue" evidence="14">
    <location>
        <position position="2041"/>
    </location>
</feature>
<dbReference type="FunFam" id="2.10.25.10:FF:000090">
    <property type="entry name" value="laminin subunit alpha"/>
    <property type="match status" value="2"/>
</dbReference>
<dbReference type="InterPro" id="IPR002049">
    <property type="entry name" value="LE_dom"/>
</dbReference>
<dbReference type="InterPro" id="IPR008160">
    <property type="entry name" value="Collagen"/>
</dbReference>
<feature type="disulfide bond" evidence="10">
    <location>
        <begin position="776"/>
        <end position="785"/>
    </location>
</feature>
<feature type="disulfide bond" evidence="10">
    <location>
        <begin position="707"/>
        <end position="719"/>
    </location>
</feature>
<evidence type="ECO:0000259" key="12">
    <source>
        <dbReference type="PROSITE" id="PS50027"/>
    </source>
</evidence>
<evidence type="ECO:0000256" key="1">
    <source>
        <dbReference type="ARBA" id="ARBA00004498"/>
    </source>
</evidence>
<dbReference type="PROSITE" id="PS51117">
    <property type="entry name" value="LAMININ_NTER"/>
    <property type="match status" value="1"/>
</dbReference>
<keyword evidence="6" id="KW-0175">Coiled coil</keyword>
<dbReference type="InterPro" id="IPR050440">
    <property type="entry name" value="Laminin/Netrin_ECM"/>
</dbReference>
<evidence type="ECO:0000256" key="8">
    <source>
        <dbReference type="ARBA" id="ARBA00023180"/>
    </source>
</evidence>
<keyword evidence="9 10" id="KW-0424">Laminin EGF-like domain</keyword>
<dbReference type="GO" id="GO:0005604">
    <property type="term" value="C:basement membrane"/>
    <property type="evidence" value="ECO:0007669"/>
    <property type="project" value="UniProtKB-ARBA"/>
</dbReference>
<dbReference type="FunFam" id="2.10.25.10:FF:000188">
    <property type="entry name" value="Laminin subunit gamma 2"/>
    <property type="match status" value="1"/>
</dbReference>
<dbReference type="Pfam" id="PF01391">
    <property type="entry name" value="Collagen"/>
    <property type="match status" value="6"/>
</dbReference>
<keyword evidence="2" id="KW-0964">Secreted</keyword>
<dbReference type="GO" id="GO:0009888">
    <property type="term" value="P:tissue development"/>
    <property type="evidence" value="ECO:0007669"/>
    <property type="project" value="TreeGrafter"/>
</dbReference>
<keyword evidence="3" id="KW-0272">Extracellular matrix</keyword>
<organism evidence="14 15">
    <name type="scientific">Clonorchis sinensis</name>
    <name type="common">Chinese liver fluke</name>
    <dbReference type="NCBI Taxonomy" id="79923"/>
    <lineage>
        <taxon>Eukaryota</taxon>
        <taxon>Metazoa</taxon>
        <taxon>Spiralia</taxon>
        <taxon>Lophotrochozoa</taxon>
        <taxon>Platyhelminthes</taxon>
        <taxon>Trematoda</taxon>
        <taxon>Digenea</taxon>
        <taxon>Opisthorchiida</taxon>
        <taxon>Opisthorchiata</taxon>
        <taxon>Opisthorchiidae</taxon>
        <taxon>Clonorchis</taxon>
    </lineage>
</organism>
<feature type="region of interest" description="Disordered" evidence="11">
    <location>
        <begin position="1920"/>
        <end position="1947"/>
    </location>
</feature>
<comment type="caution">
    <text evidence="10">Lacks conserved residue(s) required for the propagation of feature annotation.</text>
</comment>
<dbReference type="PANTHER" id="PTHR10574">
    <property type="entry name" value="NETRIN/LAMININ-RELATED"/>
    <property type="match status" value="1"/>
</dbReference>
<keyword evidence="8" id="KW-0325">Glycoprotein</keyword>
<dbReference type="Pfam" id="PF24973">
    <property type="entry name" value="EGF_LMN_ATRN"/>
    <property type="match status" value="1"/>
</dbReference>
<keyword evidence="15" id="KW-1185">Reference proteome</keyword>
<gene>
    <name evidence="14" type="ORF">CLF_111412</name>
</gene>
<evidence type="ECO:0000313" key="14">
    <source>
        <dbReference type="EMBL" id="GAA56722.1"/>
    </source>
</evidence>
<dbReference type="FunFam" id="2.10.25.10:FF:000105">
    <property type="entry name" value="laminin subunit gamma-1"/>
    <property type="match status" value="1"/>
</dbReference>
<dbReference type="EMBL" id="DF144352">
    <property type="protein sequence ID" value="GAA56722.1"/>
    <property type="molecule type" value="Genomic_DNA"/>
</dbReference>
<evidence type="ECO:0000256" key="11">
    <source>
        <dbReference type="SAM" id="MobiDB-lite"/>
    </source>
</evidence>
<feature type="domain" description="Laminin EGF-like" evidence="12">
    <location>
        <begin position="245"/>
        <end position="293"/>
    </location>
</feature>
<dbReference type="SMART" id="SM00180">
    <property type="entry name" value="EGF_Lam"/>
    <property type="match status" value="11"/>
</dbReference>
<feature type="compositionally biased region" description="Pro residues" evidence="11">
    <location>
        <begin position="2031"/>
        <end position="2041"/>
    </location>
</feature>
<dbReference type="Pfam" id="PF00053">
    <property type="entry name" value="EGF_laminin"/>
    <property type="match status" value="9"/>
</dbReference>
<reference evidence="14" key="1">
    <citation type="journal article" date="2011" name="Genome Biol.">
        <title>The draft genome of the carcinogenic human liver fluke Clonorchis sinensis.</title>
        <authorList>
            <person name="Wang X."/>
            <person name="Chen W."/>
            <person name="Huang Y."/>
            <person name="Sun J."/>
            <person name="Men J."/>
            <person name="Liu H."/>
            <person name="Luo F."/>
            <person name="Guo L."/>
            <person name="Lv X."/>
            <person name="Deng C."/>
            <person name="Zhou C."/>
            <person name="Fan Y."/>
            <person name="Li X."/>
            <person name="Huang L."/>
            <person name="Hu Y."/>
            <person name="Liang C."/>
            <person name="Hu X."/>
            <person name="Xu J."/>
            <person name="Yu X."/>
        </authorList>
    </citation>
    <scope>NUCLEOTIDE SEQUENCE [LARGE SCALE GENOMIC DNA]</scope>
    <source>
        <strain evidence="14">Henan</strain>
    </source>
</reference>
<name>G7YUU2_CLOSI</name>
<feature type="disulfide bond" evidence="10">
    <location>
        <begin position="317"/>
        <end position="326"/>
    </location>
</feature>
<keyword evidence="7 10" id="KW-1015">Disulfide bond</keyword>
<feature type="disulfide bond" evidence="10">
    <location>
        <begin position="267"/>
        <end position="276"/>
    </location>
</feature>
<dbReference type="Gene3D" id="2.60.120.260">
    <property type="entry name" value="Galactose-binding domain-like"/>
    <property type="match status" value="1"/>
</dbReference>
<proteinExistence type="predicted"/>
<feature type="domain" description="Laminin N-terminal" evidence="13">
    <location>
        <begin position="1"/>
        <end position="125"/>
    </location>
</feature>
<feature type="region of interest" description="Disordered" evidence="11">
    <location>
        <begin position="1962"/>
        <end position="2041"/>
    </location>
</feature>
<feature type="region of interest" description="Disordered" evidence="11">
    <location>
        <begin position="1645"/>
        <end position="1844"/>
    </location>
</feature>
<evidence type="ECO:0000256" key="3">
    <source>
        <dbReference type="ARBA" id="ARBA00022530"/>
    </source>
</evidence>
<feature type="domain" description="Laminin EGF-like" evidence="12">
    <location>
        <begin position="707"/>
        <end position="760"/>
    </location>
</feature>
<dbReference type="FunFam" id="2.10.25.10:FF:000051">
    <property type="entry name" value="Laminin subunit alpha 4"/>
    <property type="match status" value="1"/>
</dbReference>
<evidence type="ECO:0000259" key="13">
    <source>
        <dbReference type="PROSITE" id="PS51117"/>
    </source>
</evidence>
<evidence type="ECO:0000256" key="9">
    <source>
        <dbReference type="ARBA" id="ARBA00023292"/>
    </source>
</evidence>
<dbReference type="PROSITE" id="PS00022">
    <property type="entry name" value="EGF_1"/>
    <property type="match status" value="1"/>
</dbReference>
<dbReference type="PRINTS" id="PR00011">
    <property type="entry name" value="EGFLAMININ"/>
</dbReference>
<dbReference type="PROSITE" id="PS50027">
    <property type="entry name" value="EGF_LAM_2"/>
    <property type="match status" value="7"/>
</dbReference>
<evidence type="ECO:0000256" key="7">
    <source>
        <dbReference type="ARBA" id="ARBA00023157"/>
    </source>
</evidence>
<evidence type="ECO:0000256" key="6">
    <source>
        <dbReference type="ARBA" id="ARBA00023054"/>
    </source>
</evidence>
<feature type="disulfide bond" evidence="10">
    <location>
        <begin position="728"/>
        <end position="737"/>
    </location>
</feature>
<feature type="disulfide bond" evidence="10">
    <location>
        <begin position="679"/>
        <end position="688"/>
    </location>
</feature>
<dbReference type="Gene3D" id="2.10.25.10">
    <property type="entry name" value="Laminin"/>
    <property type="match status" value="9"/>
</dbReference>
<feature type="domain" description="Laminin EGF-like" evidence="12">
    <location>
        <begin position="651"/>
        <end position="706"/>
    </location>
</feature>
<dbReference type="PROSITE" id="PS01248">
    <property type="entry name" value="EGF_LAM_1"/>
    <property type="match status" value="5"/>
</dbReference>
<feature type="disulfide bond" evidence="10">
    <location>
        <begin position="501"/>
        <end position="510"/>
    </location>
</feature>
<feature type="disulfide bond" evidence="10">
    <location>
        <begin position="228"/>
        <end position="242"/>
    </location>
</feature>
<dbReference type="InterPro" id="IPR056863">
    <property type="entry name" value="LMN_ATRN_NET-like_EGF"/>
</dbReference>
<dbReference type="Proteomes" id="UP000008909">
    <property type="component" value="Unassembled WGS sequence"/>
</dbReference>
<evidence type="ECO:0000256" key="10">
    <source>
        <dbReference type="PROSITE-ProRule" id="PRU00460"/>
    </source>
</evidence>
<dbReference type="SUPFAM" id="SSF57196">
    <property type="entry name" value="EGF/Laminin"/>
    <property type="match status" value="10"/>
</dbReference>
<feature type="domain" description="Laminin EGF-like" evidence="12">
    <location>
        <begin position="188"/>
        <end position="244"/>
    </location>
</feature>
<feature type="domain" description="Laminin EGF-like" evidence="12">
    <location>
        <begin position="483"/>
        <end position="533"/>
    </location>
</feature>
<evidence type="ECO:0000256" key="5">
    <source>
        <dbReference type="ARBA" id="ARBA00022737"/>
    </source>
</evidence>
<protein>
    <submittedName>
        <fullName evidence="14">Laminin gamma 1</fullName>
    </submittedName>
</protein>
<feature type="disulfide bond" evidence="10">
    <location>
        <begin position="709"/>
        <end position="726"/>
    </location>
</feature>